<evidence type="ECO:0000313" key="9">
    <source>
        <dbReference type="RefSeq" id="XP_017302081.1"/>
    </source>
</evidence>
<comment type="subcellular location">
    <subcellularLocation>
        <location evidence="1">Nucleus</location>
    </subcellularLocation>
</comment>
<sequence length="440" mass="49412">MSSVPDNLIKVGDYVVVQRWNFMKIIHLGGNKGDDFDVVLGNDIVNIRTAVDKPYWSTFKIIPEVSVKKSKKRLYRAEICDKNENPRLSAEIIKDLSSGSDNRDIKDDGKSQSLSTENIHELRDSGIPAQDIVEQLVENSTTFQKKTEFAQEKYLSKKKRKYFDYILLRPTSLRLMIEINNKKDPSKFLGMSMDTLSHMTTACNIQPGGTYLTYENGCSGIISAMILNSLDTTGKVVQIHPGPYPQKSSVLSLNLSSEKLNCYVPMSVRDIIEVCKSIKGQKLMDESCSPKKDSITLNGIDKKLVKQESPLESDQNNINSESLNSTGSSVLAHDLEQCEINASQTTPSGTTVTSDKSPKANLKRKNSDIQLDNNKRSCYEFDSSRKIQVENILLNKVDGLIIVCKEHPLSVLTEFIQYVAPSRPIIIYSLYREPLVELQK</sequence>
<evidence type="ECO:0000256" key="5">
    <source>
        <dbReference type="ARBA" id="ARBA00023242"/>
    </source>
</evidence>
<dbReference type="PaxDb" id="121845-A0A1S4EIQ1"/>
<dbReference type="GO" id="GO:0030488">
    <property type="term" value="P:tRNA methylation"/>
    <property type="evidence" value="ECO:0007669"/>
    <property type="project" value="InterPro"/>
</dbReference>
<evidence type="ECO:0000256" key="6">
    <source>
        <dbReference type="ARBA" id="ARBA00032319"/>
    </source>
</evidence>
<dbReference type="RefSeq" id="XP_017302081.1">
    <property type="nucleotide sequence ID" value="XM_017446592.2"/>
</dbReference>
<comment type="similarity">
    <text evidence="2">Belongs to the TRM6/GCD10 family.</text>
</comment>
<name>A0A1S4EIQ1_DIACI</name>
<evidence type="ECO:0000256" key="4">
    <source>
        <dbReference type="ARBA" id="ARBA00022694"/>
    </source>
</evidence>
<evidence type="ECO:0000256" key="3">
    <source>
        <dbReference type="ARBA" id="ARBA00021704"/>
    </source>
</evidence>
<dbReference type="PANTHER" id="PTHR12945">
    <property type="entry name" value="TRANSLATION INITIATION FACTOR EIF3-RELATED"/>
    <property type="match status" value="1"/>
</dbReference>
<dbReference type="GO" id="GO:0031515">
    <property type="term" value="C:tRNA (m1A) methyltransferase complex"/>
    <property type="evidence" value="ECO:0007669"/>
    <property type="project" value="InterPro"/>
</dbReference>
<organism evidence="8 9">
    <name type="scientific">Diaphorina citri</name>
    <name type="common">Asian citrus psyllid</name>
    <dbReference type="NCBI Taxonomy" id="121845"/>
    <lineage>
        <taxon>Eukaryota</taxon>
        <taxon>Metazoa</taxon>
        <taxon>Ecdysozoa</taxon>
        <taxon>Arthropoda</taxon>
        <taxon>Hexapoda</taxon>
        <taxon>Insecta</taxon>
        <taxon>Pterygota</taxon>
        <taxon>Neoptera</taxon>
        <taxon>Paraneoptera</taxon>
        <taxon>Hemiptera</taxon>
        <taxon>Sternorrhyncha</taxon>
        <taxon>Psylloidea</taxon>
        <taxon>Psyllidae</taxon>
        <taxon>Diaphorininae</taxon>
        <taxon>Diaphorina</taxon>
    </lineage>
</organism>
<dbReference type="GeneID" id="103515262"/>
<dbReference type="CTD" id="51605"/>
<keyword evidence="5" id="KW-0539">Nucleus</keyword>
<gene>
    <name evidence="9" type="primary">LOC103515262</name>
</gene>
<keyword evidence="4" id="KW-0819">tRNA processing</keyword>
<evidence type="ECO:0000256" key="2">
    <source>
        <dbReference type="ARBA" id="ARBA00008320"/>
    </source>
</evidence>
<evidence type="ECO:0000313" key="8">
    <source>
        <dbReference type="Proteomes" id="UP000079169"/>
    </source>
</evidence>
<reference evidence="9" key="1">
    <citation type="submission" date="2025-08" db="UniProtKB">
        <authorList>
            <consortium name="RefSeq"/>
        </authorList>
    </citation>
    <scope>IDENTIFICATION</scope>
</reference>
<dbReference type="InterPro" id="IPR017423">
    <property type="entry name" value="TRM6"/>
</dbReference>
<accession>A0A1S4EIQ1</accession>
<evidence type="ECO:0000256" key="1">
    <source>
        <dbReference type="ARBA" id="ARBA00004123"/>
    </source>
</evidence>
<dbReference type="Pfam" id="PF04189">
    <property type="entry name" value="Gcd10p"/>
    <property type="match status" value="1"/>
</dbReference>
<dbReference type="Proteomes" id="UP000079169">
    <property type="component" value="Unplaced"/>
</dbReference>
<dbReference type="PANTHER" id="PTHR12945:SF0">
    <property type="entry name" value="TRNA (ADENINE(58)-N(1))-METHYLTRANSFERASE NON-CATALYTIC SUBUNIT TRM6"/>
    <property type="match status" value="1"/>
</dbReference>
<feature type="compositionally biased region" description="Polar residues" evidence="7">
    <location>
        <begin position="342"/>
        <end position="355"/>
    </location>
</feature>
<feature type="region of interest" description="Disordered" evidence="7">
    <location>
        <begin position="342"/>
        <end position="363"/>
    </location>
</feature>
<proteinExistence type="inferred from homology"/>
<dbReference type="STRING" id="121845.A0A1S4EIQ1"/>
<dbReference type="OMA" id="QCEINAS"/>
<dbReference type="KEGG" id="dci:103515262"/>
<evidence type="ECO:0000256" key="7">
    <source>
        <dbReference type="SAM" id="MobiDB-lite"/>
    </source>
</evidence>
<protein>
    <recommendedName>
        <fullName evidence="3">tRNA (adenine(58)-N(1))-methyltransferase non-catalytic subunit TRM6</fullName>
    </recommendedName>
    <alternativeName>
        <fullName evidence="6">tRNA(m1A58)-methyltransferase subunit TRM6</fullName>
    </alternativeName>
</protein>
<dbReference type="GO" id="GO:0005634">
    <property type="term" value="C:nucleus"/>
    <property type="evidence" value="ECO:0007669"/>
    <property type="project" value="UniProtKB-SubCell"/>
</dbReference>
<dbReference type="AlphaFoldDB" id="A0A1S4EIQ1"/>
<keyword evidence="8" id="KW-1185">Reference proteome</keyword>